<sequence length="86" mass="9922">MVFGPCICSLLLEQIKLLLQYQIQEKMRIQFTDHATFIRDYGQRLGLHANLEWASETDMAIWLDAAVHNSFVRSSTIGILFITSVY</sequence>
<accession>A0AAV6L5H0</accession>
<evidence type="ECO:0000313" key="2">
    <source>
        <dbReference type="Proteomes" id="UP000823749"/>
    </source>
</evidence>
<dbReference type="AlphaFoldDB" id="A0AAV6L5H0"/>
<gene>
    <name evidence="1" type="ORF">RHGRI_003306</name>
</gene>
<proteinExistence type="predicted"/>
<keyword evidence="2" id="KW-1185">Reference proteome</keyword>
<name>A0AAV6L5H0_9ERIC</name>
<protein>
    <submittedName>
        <fullName evidence="1">Uncharacterized protein</fullName>
    </submittedName>
</protein>
<evidence type="ECO:0000313" key="1">
    <source>
        <dbReference type="EMBL" id="KAG5559965.1"/>
    </source>
</evidence>
<organism evidence="1 2">
    <name type="scientific">Rhododendron griersonianum</name>
    <dbReference type="NCBI Taxonomy" id="479676"/>
    <lineage>
        <taxon>Eukaryota</taxon>
        <taxon>Viridiplantae</taxon>
        <taxon>Streptophyta</taxon>
        <taxon>Embryophyta</taxon>
        <taxon>Tracheophyta</taxon>
        <taxon>Spermatophyta</taxon>
        <taxon>Magnoliopsida</taxon>
        <taxon>eudicotyledons</taxon>
        <taxon>Gunneridae</taxon>
        <taxon>Pentapetalae</taxon>
        <taxon>asterids</taxon>
        <taxon>Ericales</taxon>
        <taxon>Ericaceae</taxon>
        <taxon>Ericoideae</taxon>
        <taxon>Rhodoreae</taxon>
        <taxon>Rhododendron</taxon>
    </lineage>
</organism>
<dbReference type="EMBL" id="JACTNZ010000002">
    <property type="protein sequence ID" value="KAG5559965.1"/>
    <property type="molecule type" value="Genomic_DNA"/>
</dbReference>
<comment type="caution">
    <text evidence="1">The sequence shown here is derived from an EMBL/GenBank/DDBJ whole genome shotgun (WGS) entry which is preliminary data.</text>
</comment>
<reference evidence="1" key="1">
    <citation type="submission" date="2020-08" db="EMBL/GenBank/DDBJ databases">
        <title>Plant Genome Project.</title>
        <authorList>
            <person name="Zhang R.-G."/>
        </authorList>
    </citation>
    <scope>NUCLEOTIDE SEQUENCE</scope>
    <source>
        <strain evidence="1">WSP0</strain>
        <tissue evidence="1">Leaf</tissue>
    </source>
</reference>
<dbReference type="Proteomes" id="UP000823749">
    <property type="component" value="Chromosome 2"/>
</dbReference>